<reference evidence="1" key="1">
    <citation type="submission" date="2013-05" db="EMBL/GenBank/DDBJ databases">
        <authorList>
            <person name="Harkins D.M."/>
            <person name="Durkin A.S."/>
            <person name="Brinkac L.M."/>
            <person name="Haft D.H."/>
            <person name="Selengut J.D."/>
            <person name="Sanka R."/>
            <person name="DePew J."/>
            <person name="Purushe J."/>
            <person name="Hartskeerl R.A."/>
            <person name="Ahmed A."/>
            <person name="van der Linden H."/>
            <person name="Goris M.G.A."/>
            <person name="Vinetz J.M."/>
            <person name="Sutton G.G."/>
            <person name="Nierman W.C."/>
            <person name="Fouts D.E."/>
        </authorList>
    </citation>
    <scope>NUCLEOTIDE SEQUENCE [LARGE SCALE GENOMIC DNA]</scope>
    <source>
        <strain evidence="1">5399</strain>
    </source>
</reference>
<dbReference type="AlphaFoldDB" id="T0GC08"/>
<protein>
    <submittedName>
        <fullName evidence="1">Uncharacterized protein</fullName>
    </submittedName>
</protein>
<organism evidence="1 2">
    <name type="scientific">Leptospira broomii serovar Hurstbridge str. 5399</name>
    <dbReference type="NCBI Taxonomy" id="1049789"/>
    <lineage>
        <taxon>Bacteria</taxon>
        <taxon>Pseudomonadati</taxon>
        <taxon>Spirochaetota</taxon>
        <taxon>Spirochaetia</taxon>
        <taxon>Leptospirales</taxon>
        <taxon>Leptospiraceae</taxon>
        <taxon>Leptospira</taxon>
    </lineage>
</organism>
<dbReference type="OrthoDB" id="8910972at2"/>
<dbReference type="InterPro" id="IPR027417">
    <property type="entry name" value="P-loop_NTPase"/>
</dbReference>
<keyword evidence="2" id="KW-1185">Reference proteome</keyword>
<dbReference type="Proteomes" id="UP000015454">
    <property type="component" value="Unassembled WGS sequence"/>
</dbReference>
<name>T0GC08_9LEPT</name>
<proteinExistence type="predicted"/>
<comment type="caution">
    <text evidence="1">The sequence shown here is derived from an EMBL/GenBank/DDBJ whole genome shotgun (WGS) entry which is preliminary data.</text>
</comment>
<accession>T0GC08</accession>
<gene>
    <name evidence="1" type="ORF">LEP1GSC050_4143</name>
</gene>
<dbReference type="SUPFAM" id="SSF52540">
    <property type="entry name" value="P-loop containing nucleoside triphosphate hydrolases"/>
    <property type="match status" value="1"/>
</dbReference>
<dbReference type="STRING" id="1049789.LEP1GSC050_4143"/>
<sequence length="1266" mass="145996">MLEITSKDIGFLNGEDLRELVGLLCEAEMLQRGISTVGITWGGKQNSPDGGIDVRTNILLENFTNEYIPRQATCFQIKKSKMPPSSIKKEMSSTGILRESIKELAKESGAYIIVSGSDFLTDSDLKKRLTEMHDTVSGLEFYENLKLDFYDQGRLASWVRSHPSIVLWVRNKMGRPMQGWKPFDNWSNSPGGIDEEFLIDDRIRINYSNRIEMTAIEGINSIRKLLITPRSTLRLAGLSGVGKTRLLTALFDERIGARPLNRLQVYYTDLGDEPEPTPLQFLNQLISFKLPFILIIDNCPSDLHKKLASNFAALEILGSLITVEYDIREDLPEDTDVYKLEPVSVNLIEKLLSNRFVYINPVNIRNIAEFSGGNARMAIALAKTIDKDKIAELSDENLFERLFYQRNHRNSNLLKSAEVCSLVYSFDSRTAKQKNIELALLSKLANKSVNELFEDIAELKRRDLIQQRNIWKAVLPQAIANKLALRALESIPVEYLLEVFENGGSKRLLISFSRRLNYLHESEIAFAIVKKWFSPNGFFYPLNSLSRLNSLKLEILINIAPIAPSLTLEAIEEMASEKLEYNYLSTLPYRFYRLLDLLKSIAYDSELFERCAYLLYRFTLIEDDHFGEGGNASTFLDSLFYLEYSGTHAHPIQKLNFIKRLFSTNDFGDHYIGNSLLSRALMTGNSANLHSHFGFGARVRDYGYSPKNRDDVEFWYKLFLDFAILIAKSTLLISEKVKKTLACRFEDLWNEGLIGEEMEFEIIKISNILFWSDIWISVYSMLGKSRNEIPTESFTRLLKLEISLRPVNLADQIQIFLPSDKRLFLNVNEKKFFDQQAETIGRLASAEERILKQFLSRLSTRNDFELYHFGIGVANGCLNPIVTWKLLCKWFAIRKRAKFEVLCGFLHCLSKNNLPLVNSILDEFLSTKWSYDIYPFLQFAISLDENGVKRLKAFLDTGNVRPESLLGLKEKIGDPISNINAISDLILKISDLQKGLAVAIDIYTSLMKNEQLNADPQLRMIGEILLVKIKFEDKHEFDKCAFTTIVEYSLSGKNAQEIADMLCKRIFMALLKKKVSYEYCDRTLRLIAEKHPVIFIQNFANENQILNERMHRYFLRPWINNPFSSIDPQQLLDWCSVNVSVRVLILAELICPYTMNEDKKELRWTNLSLSLLELAPDPVILLNKYTKFFNSYYCLKLKDENLSDCMQKRLTLISQLKRSYNGAISDWSIRAESIYERLIQKKKEEERVRKEINNIRFHGFESDYEY</sequence>
<dbReference type="RefSeq" id="WP_010568742.1">
    <property type="nucleotide sequence ID" value="NZ_AHMO02000008.1"/>
</dbReference>
<evidence type="ECO:0000313" key="1">
    <source>
        <dbReference type="EMBL" id="EQA44359.1"/>
    </source>
</evidence>
<evidence type="ECO:0000313" key="2">
    <source>
        <dbReference type="Proteomes" id="UP000015454"/>
    </source>
</evidence>
<dbReference type="EMBL" id="AHMO02000008">
    <property type="protein sequence ID" value="EQA44359.1"/>
    <property type="molecule type" value="Genomic_DNA"/>
</dbReference>